<protein>
    <submittedName>
        <fullName evidence="1">18308_t:CDS:1</fullName>
    </submittedName>
</protein>
<reference evidence="1 2" key="1">
    <citation type="submission" date="2021-06" db="EMBL/GenBank/DDBJ databases">
        <authorList>
            <person name="Kallberg Y."/>
            <person name="Tangrot J."/>
            <person name="Rosling A."/>
        </authorList>
    </citation>
    <scope>NUCLEOTIDE SEQUENCE [LARGE SCALE GENOMIC DNA]</scope>
    <source>
        <strain evidence="1 2">120-4 pot B 10/14</strain>
    </source>
</reference>
<accession>A0ABN7USZ7</accession>
<evidence type="ECO:0000313" key="2">
    <source>
        <dbReference type="Proteomes" id="UP000789901"/>
    </source>
</evidence>
<evidence type="ECO:0000313" key="1">
    <source>
        <dbReference type="EMBL" id="CAG8658231.1"/>
    </source>
</evidence>
<keyword evidence="2" id="KW-1185">Reference proteome</keyword>
<name>A0ABN7USZ7_GIGMA</name>
<proteinExistence type="predicted"/>
<organism evidence="1 2">
    <name type="scientific">Gigaspora margarita</name>
    <dbReference type="NCBI Taxonomy" id="4874"/>
    <lineage>
        <taxon>Eukaryota</taxon>
        <taxon>Fungi</taxon>
        <taxon>Fungi incertae sedis</taxon>
        <taxon>Mucoromycota</taxon>
        <taxon>Glomeromycotina</taxon>
        <taxon>Glomeromycetes</taxon>
        <taxon>Diversisporales</taxon>
        <taxon>Gigasporaceae</taxon>
        <taxon>Gigaspora</taxon>
    </lineage>
</organism>
<gene>
    <name evidence="1" type="ORF">GMARGA_LOCUS9739</name>
</gene>
<comment type="caution">
    <text evidence="1">The sequence shown here is derived from an EMBL/GenBank/DDBJ whole genome shotgun (WGS) entry which is preliminary data.</text>
</comment>
<dbReference type="EMBL" id="CAJVQB010005304">
    <property type="protein sequence ID" value="CAG8658231.1"/>
    <property type="molecule type" value="Genomic_DNA"/>
</dbReference>
<sequence>MSGYKPKDIITSPTSKNARYQIELISKDRANHSKLHLINLEMVQERKPKRQPKERQSTKYMGWFNPYENGQATWDKTEIYALGKNNREKRIQTQLRGTWKNQLRTWEREDVPPLPNLEGEPNLIEEKNDLQEAIPLSLAEAKCTTIIQEKSSTVIVTTTRAKTQALGRITNQHLYLRYQGRTVEVPISNTSNNDLRALGPEHVNVESDSSNTFGEFTYEEEMLDKIEEYHTEESATEEIGLYDNPGRI</sequence>
<dbReference type="Proteomes" id="UP000789901">
    <property type="component" value="Unassembled WGS sequence"/>
</dbReference>